<proteinExistence type="predicted"/>
<protein>
    <submittedName>
        <fullName evidence="2">Uncharacterized protein</fullName>
    </submittedName>
</protein>
<evidence type="ECO:0000313" key="3">
    <source>
        <dbReference type="Proteomes" id="UP000479526"/>
    </source>
</evidence>
<dbReference type="AlphaFoldDB" id="A0A7C9J7D9"/>
<reference evidence="2 3" key="1">
    <citation type="submission" date="2020-01" db="EMBL/GenBank/DDBJ databases">
        <title>Herbidospora sp. NEAU-GS84 nov., a novel actinomycete isolated from soil.</title>
        <authorList>
            <person name="Han L."/>
        </authorList>
    </citation>
    <scope>NUCLEOTIDE SEQUENCE [LARGE SCALE GENOMIC DNA]</scope>
    <source>
        <strain evidence="2 3">NEAU-GS84</strain>
    </source>
</reference>
<organism evidence="2 3">
    <name type="scientific">Herbidospora solisilvae</name>
    <dbReference type="NCBI Taxonomy" id="2696284"/>
    <lineage>
        <taxon>Bacteria</taxon>
        <taxon>Bacillati</taxon>
        <taxon>Actinomycetota</taxon>
        <taxon>Actinomycetes</taxon>
        <taxon>Streptosporangiales</taxon>
        <taxon>Streptosporangiaceae</taxon>
        <taxon>Herbidospora</taxon>
    </lineage>
</organism>
<evidence type="ECO:0000313" key="2">
    <source>
        <dbReference type="EMBL" id="NAS25860.1"/>
    </source>
</evidence>
<feature type="region of interest" description="Disordered" evidence="1">
    <location>
        <begin position="1"/>
        <end position="55"/>
    </location>
</feature>
<sequence length="55" mass="5875">MHDYRNGAMSGADDNIERLTGKRPMTVAEYARPRAALLTGSSRGVTPGPDQTAGR</sequence>
<keyword evidence="3" id="KW-1185">Reference proteome</keyword>
<dbReference type="RefSeq" id="WP_161482891.1">
    <property type="nucleotide sequence ID" value="NZ_WXEW01000009.1"/>
</dbReference>
<evidence type="ECO:0000256" key="1">
    <source>
        <dbReference type="SAM" id="MobiDB-lite"/>
    </source>
</evidence>
<name>A0A7C9J7D9_9ACTN</name>
<comment type="caution">
    <text evidence="2">The sequence shown here is derived from an EMBL/GenBank/DDBJ whole genome shotgun (WGS) entry which is preliminary data.</text>
</comment>
<gene>
    <name evidence="2" type="ORF">GT755_29780</name>
</gene>
<accession>A0A7C9J7D9</accession>
<dbReference type="Proteomes" id="UP000479526">
    <property type="component" value="Unassembled WGS sequence"/>
</dbReference>
<dbReference type="EMBL" id="WXEW01000009">
    <property type="protein sequence ID" value="NAS25860.1"/>
    <property type="molecule type" value="Genomic_DNA"/>
</dbReference>